<proteinExistence type="inferred from homology"/>
<evidence type="ECO:0000259" key="26">
    <source>
        <dbReference type="SMART" id="SM00090"/>
    </source>
</evidence>
<evidence type="ECO:0000256" key="7">
    <source>
        <dbReference type="ARBA" id="ARBA00022517"/>
    </source>
</evidence>
<dbReference type="Proteomes" id="UP001153712">
    <property type="component" value="Chromosome 12"/>
</dbReference>
<evidence type="ECO:0000256" key="3">
    <source>
        <dbReference type="ARBA" id="ARBA00009196"/>
    </source>
</evidence>
<evidence type="ECO:0000256" key="14">
    <source>
        <dbReference type="ARBA" id="ARBA00022840"/>
    </source>
</evidence>
<keyword evidence="9 21" id="KW-0808">Transferase</keyword>
<comment type="subunit">
    <text evidence="20">Associates with the precursor of the 40S ribosome subunit. Interacts (via its N-terminus) with PRMT5 (via its N-terminus). Interacts with WDR77. Found in a PRMT5 complex composed of PRMT5, WDR77 and RIOK1. Interacts (via its C-terminus) with NCL; this interaction targets NCL for PRTM5 methylation.</text>
</comment>
<name>A0A9P0DPJ7_PHYSR</name>
<feature type="binding site" evidence="24">
    <location>
        <position position="311"/>
    </location>
    <ligand>
        <name>Mg(2+)</name>
        <dbReference type="ChEBI" id="CHEBI:18420"/>
    </ligand>
</feature>
<evidence type="ECO:0000256" key="24">
    <source>
        <dbReference type="PIRSR" id="PIRSR038147-3"/>
    </source>
</evidence>
<keyword evidence="7" id="KW-0690">Ribosome biogenesis</keyword>
<feature type="compositionally biased region" description="Polar residues" evidence="25">
    <location>
        <begin position="58"/>
        <end position="67"/>
    </location>
</feature>
<feature type="region of interest" description="Disordered" evidence="25">
    <location>
        <begin position="48"/>
        <end position="67"/>
    </location>
</feature>
<dbReference type="PIRSF" id="PIRSF038147">
    <property type="entry name" value="Ser/Thr_PK_RIO1"/>
    <property type="match status" value="1"/>
</dbReference>
<evidence type="ECO:0000313" key="28">
    <source>
        <dbReference type="Proteomes" id="UP001153712"/>
    </source>
</evidence>
<dbReference type="AlphaFoldDB" id="A0A9P0DPJ7"/>
<feature type="compositionally biased region" description="Basic and acidic residues" evidence="25">
    <location>
        <begin position="468"/>
        <end position="500"/>
    </location>
</feature>
<feature type="binding site" evidence="24">
    <location>
        <position position="299"/>
    </location>
    <ligand>
        <name>Mg(2+)</name>
        <dbReference type="ChEBI" id="CHEBI:18420"/>
    </ligand>
</feature>
<accession>A0A9P0DPJ7</accession>
<organism evidence="27 28">
    <name type="scientific">Phyllotreta striolata</name>
    <name type="common">Striped flea beetle</name>
    <name type="synonym">Crioceris striolata</name>
    <dbReference type="NCBI Taxonomy" id="444603"/>
    <lineage>
        <taxon>Eukaryota</taxon>
        <taxon>Metazoa</taxon>
        <taxon>Ecdysozoa</taxon>
        <taxon>Arthropoda</taxon>
        <taxon>Hexapoda</taxon>
        <taxon>Insecta</taxon>
        <taxon>Pterygota</taxon>
        <taxon>Neoptera</taxon>
        <taxon>Endopterygota</taxon>
        <taxon>Coleoptera</taxon>
        <taxon>Polyphaga</taxon>
        <taxon>Cucujiformia</taxon>
        <taxon>Chrysomeloidea</taxon>
        <taxon>Chrysomelidae</taxon>
        <taxon>Galerucinae</taxon>
        <taxon>Alticini</taxon>
        <taxon>Phyllotreta</taxon>
    </lineage>
</organism>
<feature type="binding site" evidence="23">
    <location>
        <position position="248"/>
    </location>
    <ligand>
        <name>ATP</name>
        <dbReference type="ChEBI" id="CHEBI:30616"/>
    </ligand>
</feature>
<dbReference type="CDD" id="cd05147">
    <property type="entry name" value="RIO1_euk"/>
    <property type="match status" value="1"/>
</dbReference>
<keyword evidence="13" id="KW-0378">Hydrolase</keyword>
<dbReference type="Gene3D" id="3.30.200.20">
    <property type="entry name" value="Phosphorylase Kinase, domain 1"/>
    <property type="match status" value="1"/>
</dbReference>
<keyword evidence="28" id="KW-1185">Reference proteome</keyword>
<evidence type="ECO:0000256" key="9">
    <source>
        <dbReference type="ARBA" id="ARBA00022679"/>
    </source>
</evidence>
<dbReference type="FunFam" id="1.10.510.10:FF:000232">
    <property type="entry name" value="Serine/threonine-protein kinase RIO1"/>
    <property type="match status" value="1"/>
</dbReference>
<keyword evidence="11 21" id="KW-0547">Nucleotide-binding</keyword>
<comment type="catalytic activity">
    <reaction evidence="18">
        <text>ATP + H2O = ADP + phosphate + H(+)</text>
        <dbReference type="Rhea" id="RHEA:13065"/>
        <dbReference type="ChEBI" id="CHEBI:15377"/>
        <dbReference type="ChEBI" id="CHEBI:15378"/>
        <dbReference type="ChEBI" id="CHEBI:30616"/>
        <dbReference type="ChEBI" id="CHEBI:43474"/>
        <dbReference type="ChEBI" id="CHEBI:456216"/>
    </reaction>
</comment>
<dbReference type="InterPro" id="IPR018935">
    <property type="entry name" value="RIO_kinase_CS"/>
</dbReference>
<feature type="active site" description="4-aspartylphosphate intermediate" evidence="22">
    <location>
        <position position="311"/>
    </location>
</feature>
<protein>
    <recommendedName>
        <fullName evidence="5 21">Serine/threonine-protein kinase RIO1</fullName>
        <ecNumber evidence="4 21">2.7.11.1</ecNumber>
    </recommendedName>
</protein>
<evidence type="ECO:0000256" key="4">
    <source>
        <dbReference type="ARBA" id="ARBA00012513"/>
    </source>
</evidence>
<evidence type="ECO:0000256" key="17">
    <source>
        <dbReference type="ARBA" id="ARBA00048679"/>
    </source>
</evidence>
<evidence type="ECO:0000256" key="8">
    <source>
        <dbReference type="ARBA" id="ARBA00022527"/>
    </source>
</evidence>
<evidence type="ECO:0000256" key="13">
    <source>
        <dbReference type="ARBA" id="ARBA00022801"/>
    </source>
</evidence>
<comment type="catalytic activity">
    <reaction evidence="17 21">
        <text>L-seryl-[protein] + ATP = O-phospho-L-seryl-[protein] + ADP + H(+)</text>
        <dbReference type="Rhea" id="RHEA:17989"/>
        <dbReference type="Rhea" id="RHEA-COMP:9863"/>
        <dbReference type="Rhea" id="RHEA-COMP:11604"/>
        <dbReference type="ChEBI" id="CHEBI:15378"/>
        <dbReference type="ChEBI" id="CHEBI:29999"/>
        <dbReference type="ChEBI" id="CHEBI:30616"/>
        <dbReference type="ChEBI" id="CHEBI:83421"/>
        <dbReference type="ChEBI" id="CHEBI:456216"/>
        <dbReference type="EC" id="2.7.11.1"/>
    </reaction>
</comment>
<comment type="cofactor">
    <cofactor evidence="1 24">
        <name>Mg(2+)</name>
        <dbReference type="ChEBI" id="CHEBI:18420"/>
    </cofactor>
</comment>
<dbReference type="GO" id="GO:0046872">
    <property type="term" value="F:metal ion binding"/>
    <property type="evidence" value="ECO:0007669"/>
    <property type="project" value="UniProtKB-KW"/>
</dbReference>
<feature type="compositionally biased region" description="Acidic residues" evidence="25">
    <location>
        <begin position="450"/>
        <end position="467"/>
    </location>
</feature>
<dbReference type="SMART" id="SM00090">
    <property type="entry name" value="RIO"/>
    <property type="match status" value="1"/>
</dbReference>
<reference evidence="27" key="1">
    <citation type="submission" date="2022-01" db="EMBL/GenBank/DDBJ databases">
        <authorList>
            <person name="King R."/>
        </authorList>
    </citation>
    <scope>NUCLEOTIDE SEQUENCE</scope>
</reference>
<dbReference type="OrthoDB" id="205248at2759"/>
<dbReference type="Gene3D" id="1.10.510.10">
    <property type="entry name" value="Transferase(Phosphotransferase) domain 1"/>
    <property type="match status" value="1"/>
</dbReference>
<dbReference type="InterPro" id="IPR017407">
    <property type="entry name" value="Ser/Thr_kinase_Rio1"/>
</dbReference>
<feature type="active site" description="Proton acceptor" evidence="22">
    <location>
        <position position="294"/>
    </location>
</feature>
<comment type="similarity">
    <text evidence="3 21">Belongs to the protein kinase superfamily. RIO-type Ser/Thr kinase family.</text>
</comment>
<feature type="binding site" evidence="23">
    <location>
        <position position="178"/>
    </location>
    <ligand>
        <name>ATP</name>
        <dbReference type="ChEBI" id="CHEBI:30616"/>
    </ligand>
</feature>
<evidence type="ECO:0000313" key="27">
    <source>
        <dbReference type="EMBL" id="CAH1160980.1"/>
    </source>
</evidence>
<comment type="catalytic activity">
    <reaction evidence="16 21">
        <text>L-threonyl-[protein] + ATP = O-phospho-L-threonyl-[protein] + ADP + H(+)</text>
        <dbReference type="Rhea" id="RHEA:46608"/>
        <dbReference type="Rhea" id="RHEA-COMP:11060"/>
        <dbReference type="Rhea" id="RHEA-COMP:11605"/>
        <dbReference type="ChEBI" id="CHEBI:15378"/>
        <dbReference type="ChEBI" id="CHEBI:30013"/>
        <dbReference type="ChEBI" id="CHEBI:30616"/>
        <dbReference type="ChEBI" id="CHEBI:61977"/>
        <dbReference type="ChEBI" id="CHEBI:456216"/>
        <dbReference type="EC" id="2.7.11.1"/>
    </reaction>
</comment>
<evidence type="ECO:0000256" key="11">
    <source>
        <dbReference type="ARBA" id="ARBA00022741"/>
    </source>
</evidence>
<evidence type="ECO:0000256" key="12">
    <source>
        <dbReference type="ARBA" id="ARBA00022777"/>
    </source>
</evidence>
<evidence type="ECO:0000256" key="21">
    <source>
        <dbReference type="PIRNR" id="PIRNR038147"/>
    </source>
</evidence>
<keyword evidence="8 21" id="KW-0723">Serine/threonine-protein kinase</keyword>
<dbReference type="GO" id="GO:0016787">
    <property type="term" value="F:hydrolase activity"/>
    <property type="evidence" value="ECO:0007669"/>
    <property type="project" value="UniProtKB-KW"/>
</dbReference>
<feature type="binding site" evidence="23">
    <location>
        <position position="250"/>
    </location>
    <ligand>
        <name>ATP</name>
        <dbReference type="ChEBI" id="CHEBI:30616"/>
    </ligand>
</feature>
<evidence type="ECO:0000256" key="5">
    <source>
        <dbReference type="ARBA" id="ARBA00016038"/>
    </source>
</evidence>
<feature type="compositionally biased region" description="Basic residues" evidence="25">
    <location>
        <begin position="501"/>
        <end position="519"/>
    </location>
</feature>
<comment type="function">
    <text evidence="19">Involved in the final steps of cytoplasmic maturation of the 40S ribosomal subunit. Involved in processing of 18S-E pre-rRNA to the mature 18S rRNA. Required for the recycling of NOB1 and PNO1 from the late 40S precursor. The association with the very late 40S subunit intermediate may involve a translation-like checkpoint point cycle preceeding the binding to the 60S ribosomal subunit. Despite the protein kinase domain is proposed to act predominantly as an ATPase. The catalytic activity regulates its dynamic association with the 40S subunit. In addition to its role in ribosomal biogenesis acts as an adapter protein by recruiting NCL/nucleolin the to PRMT5 complex for its symmetrical methylation.</text>
</comment>
<dbReference type="EMBL" id="OU900105">
    <property type="protein sequence ID" value="CAH1160980.1"/>
    <property type="molecule type" value="Genomic_DNA"/>
</dbReference>
<dbReference type="GO" id="GO:0005737">
    <property type="term" value="C:cytoplasm"/>
    <property type="evidence" value="ECO:0007669"/>
    <property type="project" value="UniProtKB-SubCell"/>
</dbReference>
<evidence type="ECO:0000256" key="23">
    <source>
        <dbReference type="PIRSR" id="PIRSR038147-2"/>
    </source>
</evidence>
<dbReference type="GO" id="GO:0042254">
    <property type="term" value="P:ribosome biogenesis"/>
    <property type="evidence" value="ECO:0007669"/>
    <property type="project" value="UniProtKB-KW"/>
</dbReference>
<dbReference type="SUPFAM" id="SSF56112">
    <property type="entry name" value="Protein kinase-like (PK-like)"/>
    <property type="match status" value="1"/>
</dbReference>
<keyword evidence="6" id="KW-0963">Cytoplasm</keyword>
<evidence type="ECO:0000256" key="15">
    <source>
        <dbReference type="ARBA" id="ARBA00022842"/>
    </source>
</evidence>
<evidence type="ECO:0000256" key="22">
    <source>
        <dbReference type="PIRSR" id="PIRSR038147-1"/>
    </source>
</evidence>
<dbReference type="GO" id="GO:0004674">
    <property type="term" value="F:protein serine/threonine kinase activity"/>
    <property type="evidence" value="ECO:0007669"/>
    <property type="project" value="UniProtKB-KW"/>
</dbReference>
<dbReference type="InterPro" id="IPR018934">
    <property type="entry name" value="RIO_dom"/>
</dbReference>
<dbReference type="FunFam" id="3.30.200.20:FF:000148">
    <property type="entry name" value="Serine/threonine-protein kinase RIO1"/>
    <property type="match status" value="1"/>
</dbReference>
<feature type="domain" description="RIO kinase" evidence="26">
    <location>
        <begin position="121"/>
        <end position="357"/>
    </location>
</feature>
<sequence length="519" mass="60458">MANTANPQLTEDELFCDAETDQEIFLDELKLDENNDDYDEEYDEYEYDSDPYEDENYSRSSNPQQISKKALNCQPTENLYKKYSNRINVEKYDVHSLPHNTTNLLVENQKRTDNERIRNKDKQDRATAEQVMDPRTRMILFKLLNRNAISDINGCISTGKEANVYHASTDDGRHYAVKIFKTSILVFKDRDKYVTGEFRFRRGYCRRNPRKMVRTWAEKEMRNLVRMHSNGLNVPEPIVLRSHVLVMGFIGKDGWPAPKLKDVELSQSRARELYRDIIVIMWKIYNKCKLVHADLSEFNMLYQNGQVFVIDVSQSVEHDHPHALEFLRKDCTNVTDFFRKKEVATLTVKQLFDFITDPSITDDNMDDCLDALSNKAAERDCLTSSEQVEEEVFKQAYIPKRLTEVIDFERDINQAKAGILDNLVYKTLVGLKSDLSGTVDTPEILNKTDTDEDEASSSDGESEEVEDERSKFKDCSRPKEESLEEKKMRKKAVKDAQAEKRKAKVKKHVKKRKEKISKK</sequence>
<evidence type="ECO:0000256" key="1">
    <source>
        <dbReference type="ARBA" id="ARBA00001946"/>
    </source>
</evidence>
<evidence type="ECO:0000256" key="19">
    <source>
        <dbReference type="ARBA" id="ARBA00057025"/>
    </source>
</evidence>
<dbReference type="EC" id="2.7.11.1" evidence="4 21"/>
<evidence type="ECO:0000256" key="25">
    <source>
        <dbReference type="SAM" id="MobiDB-lite"/>
    </source>
</evidence>
<keyword evidence="14 21" id="KW-0067">ATP-binding</keyword>
<evidence type="ECO:0000256" key="20">
    <source>
        <dbReference type="ARBA" id="ARBA00063876"/>
    </source>
</evidence>
<dbReference type="InterPro" id="IPR011009">
    <property type="entry name" value="Kinase-like_dom_sf"/>
</dbReference>
<dbReference type="PROSITE" id="PS01245">
    <property type="entry name" value="RIO1"/>
    <property type="match status" value="1"/>
</dbReference>
<keyword evidence="10" id="KW-0479">Metal-binding</keyword>
<gene>
    <name evidence="27" type="ORF">PHYEVI_LOCUS2630</name>
</gene>
<keyword evidence="12 21" id="KW-0418">Kinase</keyword>
<dbReference type="InterPro" id="IPR000687">
    <property type="entry name" value="RIO_kinase"/>
</dbReference>
<evidence type="ECO:0000256" key="2">
    <source>
        <dbReference type="ARBA" id="ARBA00004496"/>
    </source>
</evidence>
<dbReference type="InterPro" id="IPR051272">
    <property type="entry name" value="RIO-type_Ser/Thr_kinase"/>
</dbReference>
<evidence type="ECO:0000256" key="6">
    <source>
        <dbReference type="ARBA" id="ARBA00022490"/>
    </source>
</evidence>
<evidence type="ECO:0000256" key="18">
    <source>
        <dbReference type="ARBA" id="ARBA00049360"/>
    </source>
</evidence>
<evidence type="ECO:0000256" key="10">
    <source>
        <dbReference type="ARBA" id="ARBA00022723"/>
    </source>
</evidence>
<dbReference type="PANTHER" id="PTHR45723">
    <property type="entry name" value="SERINE/THREONINE-PROTEIN KINASE RIO1"/>
    <property type="match status" value="1"/>
</dbReference>
<dbReference type="GO" id="GO:0005524">
    <property type="term" value="F:ATP binding"/>
    <property type="evidence" value="ECO:0007669"/>
    <property type="project" value="UniProtKB-KW"/>
</dbReference>
<feature type="region of interest" description="Disordered" evidence="25">
    <location>
        <begin position="439"/>
        <end position="519"/>
    </location>
</feature>
<evidence type="ECO:0000256" key="16">
    <source>
        <dbReference type="ARBA" id="ARBA00047899"/>
    </source>
</evidence>
<keyword evidence="15" id="KW-0460">Magnesium</keyword>
<comment type="subcellular location">
    <subcellularLocation>
        <location evidence="2">Cytoplasm</location>
    </subcellularLocation>
</comment>
<dbReference type="Pfam" id="PF01163">
    <property type="entry name" value="RIO1"/>
    <property type="match status" value="1"/>
</dbReference>